<gene>
    <name evidence="1" type="ORF">EV196_110138</name>
</gene>
<reference evidence="1 2" key="1">
    <citation type="submission" date="2019-03" db="EMBL/GenBank/DDBJ databases">
        <title>Genomic Encyclopedia of Type Strains, Phase IV (KMG-IV): sequencing the most valuable type-strain genomes for metagenomic binning, comparative biology and taxonomic classification.</title>
        <authorList>
            <person name="Goeker M."/>
        </authorList>
    </citation>
    <scope>NUCLEOTIDE SEQUENCE [LARGE SCALE GENOMIC DNA]</scope>
    <source>
        <strain evidence="1 2">DSM 18792</strain>
    </source>
</reference>
<evidence type="ECO:0000313" key="2">
    <source>
        <dbReference type="Proteomes" id="UP000295455"/>
    </source>
</evidence>
<dbReference type="EMBL" id="SLUP01000010">
    <property type="protein sequence ID" value="TCL63185.1"/>
    <property type="molecule type" value="Genomic_DNA"/>
</dbReference>
<accession>A0A4R1RBM1</accession>
<protein>
    <submittedName>
        <fullName evidence="1">Uncharacterized protein</fullName>
    </submittedName>
</protein>
<sequence>MHFFFDEIHYLINLYVFSYIKVNNRWLNNKYEIYFLLSNA</sequence>
<dbReference type="AlphaFoldDB" id="A0A4R1RBM1"/>
<evidence type="ECO:0000313" key="1">
    <source>
        <dbReference type="EMBL" id="TCL63185.1"/>
    </source>
</evidence>
<organism evidence="1 2">
    <name type="scientific">Mariniflexile fucanivorans</name>
    <dbReference type="NCBI Taxonomy" id="264023"/>
    <lineage>
        <taxon>Bacteria</taxon>
        <taxon>Pseudomonadati</taxon>
        <taxon>Bacteroidota</taxon>
        <taxon>Flavobacteriia</taxon>
        <taxon>Flavobacteriales</taxon>
        <taxon>Flavobacteriaceae</taxon>
        <taxon>Mariniflexile</taxon>
    </lineage>
</organism>
<keyword evidence="2" id="KW-1185">Reference proteome</keyword>
<comment type="caution">
    <text evidence="1">The sequence shown here is derived from an EMBL/GenBank/DDBJ whole genome shotgun (WGS) entry which is preliminary data.</text>
</comment>
<proteinExistence type="predicted"/>
<dbReference type="Proteomes" id="UP000295455">
    <property type="component" value="Unassembled WGS sequence"/>
</dbReference>
<name>A0A4R1RBM1_9FLAO</name>